<dbReference type="Proteomes" id="UP000054477">
    <property type="component" value="Unassembled WGS sequence"/>
</dbReference>
<evidence type="ECO:0000313" key="2">
    <source>
        <dbReference type="Proteomes" id="UP000054477"/>
    </source>
</evidence>
<proteinExistence type="predicted"/>
<reference evidence="2" key="2">
    <citation type="submission" date="2015-01" db="EMBL/GenBank/DDBJ databases">
        <title>Evolutionary Origins and Diversification of the Mycorrhizal Mutualists.</title>
        <authorList>
            <consortium name="DOE Joint Genome Institute"/>
            <consortium name="Mycorrhizal Genomics Consortium"/>
            <person name="Kohler A."/>
            <person name="Kuo A."/>
            <person name="Nagy L.G."/>
            <person name="Floudas D."/>
            <person name="Copeland A."/>
            <person name="Barry K.W."/>
            <person name="Cichocki N."/>
            <person name="Veneault-Fourrey C."/>
            <person name="LaButti K."/>
            <person name="Lindquist E.A."/>
            <person name="Lipzen A."/>
            <person name="Lundell T."/>
            <person name="Morin E."/>
            <person name="Murat C."/>
            <person name="Riley R."/>
            <person name="Ohm R."/>
            <person name="Sun H."/>
            <person name="Tunlid A."/>
            <person name="Henrissat B."/>
            <person name="Grigoriev I.V."/>
            <person name="Hibbett D.S."/>
            <person name="Martin F."/>
        </authorList>
    </citation>
    <scope>NUCLEOTIDE SEQUENCE [LARGE SCALE GENOMIC DNA]</scope>
    <source>
        <strain evidence="2">LaAM-08-1</strain>
    </source>
</reference>
<gene>
    <name evidence="1" type="ORF">K443DRAFT_111761</name>
</gene>
<dbReference type="AlphaFoldDB" id="A0A0C9WXK8"/>
<dbReference type="HOGENOM" id="CLU_2850056_0_0_1"/>
<name>A0A0C9WXK8_9AGAR</name>
<reference evidence="1 2" key="1">
    <citation type="submission" date="2014-04" db="EMBL/GenBank/DDBJ databases">
        <authorList>
            <consortium name="DOE Joint Genome Institute"/>
            <person name="Kuo A."/>
            <person name="Kohler A."/>
            <person name="Nagy L.G."/>
            <person name="Floudas D."/>
            <person name="Copeland A."/>
            <person name="Barry K.W."/>
            <person name="Cichocki N."/>
            <person name="Veneault-Fourrey C."/>
            <person name="LaButti K."/>
            <person name="Lindquist E.A."/>
            <person name="Lipzen A."/>
            <person name="Lundell T."/>
            <person name="Morin E."/>
            <person name="Murat C."/>
            <person name="Sun H."/>
            <person name="Tunlid A."/>
            <person name="Henrissat B."/>
            <person name="Grigoriev I.V."/>
            <person name="Hibbett D.S."/>
            <person name="Martin F."/>
            <person name="Nordberg H.P."/>
            <person name="Cantor M.N."/>
            <person name="Hua S.X."/>
        </authorList>
    </citation>
    <scope>NUCLEOTIDE SEQUENCE [LARGE SCALE GENOMIC DNA]</scope>
    <source>
        <strain evidence="1 2">LaAM-08-1</strain>
    </source>
</reference>
<keyword evidence="2" id="KW-1185">Reference proteome</keyword>
<evidence type="ECO:0000313" key="1">
    <source>
        <dbReference type="EMBL" id="KIJ93623.1"/>
    </source>
</evidence>
<accession>A0A0C9WXK8</accession>
<organism evidence="1 2">
    <name type="scientific">Laccaria amethystina LaAM-08-1</name>
    <dbReference type="NCBI Taxonomy" id="1095629"/>
    <lineage>
        <taxon>Eukaryota</taxon>
        <taxon>Fungi</taxon>
        <taxon>Dikarya</taxon>
        <taxon>Basidiomycota</taxon>
        <taxon>Agaricomycotina</taxon>
        <taxon>Agaricomycetes</taxon>
        <taxon>Agaricomycetidae</taxon>
        <taxon>Agaricales</taxon>
        <taxon>Agaricineae</taxon>
        <taxon>Hydnangiaceae</taxon>
        <taxon>Laccaria</taxon>
    </lineage>
</organism>
<dbReference type="EMBL" id="KN838833">
    <property type="protein sequence ID" value="KIJ93623.1"/>
    <property type="molecule type" value="Genomic_DNA"/>
</dbReference>
<sequence>MTSPMQSLCEIFGPGMTWGMYNIGRGLFANMAATLSVDIPSVDASLPSGPQRKLQLARSIVSMKK</sequence>
<protein>
    <submittedName>
        <fullName evidence="1">Uncharacterized protein</fullName>
    </submittedName>
</protein>